<protein>
    <submittedName>
        <fullName evidence="11">ABCG4 protein</fullName>
    </submittedName>
</protein>
<evidence type="ECO:0000313" key="12">
    <source>
        <dbReference type="Proteomes" id="UP001166052"/>
    </source>
</evidence>
<keyword evidence="5" id="KW-0547">Nucleotide-binding</keyword>
<feature type="transmembrane region" description="Helical" evidence="9">
    <location>
        <begin position="614"/>
        <end position="633"/>
    </location>
</feature>
<keyword evidence="7 9" id="KW-1133">Transmembrane helix</keyword>
<feature type="transmembrane region" description="Helical" evidence="9">
    <location>
        <begin position="554"/>
        <end position="578"/>
    </location>
</feature>
<dbReference type="PANTHER" id="PTHR48041:SF78">
    <property type="entry name" value="ABC TRANSPORTER EXPRESSED IN TRACHEA, ISOFORM A"/>
    <property type="match status" value="1"/>
</dbReference>
<keyword evidence="8 9" id="KW-0472">Membrane</keyword>
<evidence type="ECO:0000256" key="9">
    <source>
        <dbReference type="SAM" id="Phobius"/>
    </source>
</evidence>
<feature type="transmembrane region" description="Helical" evidence="9">
    <location>
        <begin position="442"/>
        <end position="461"/>
    </location>
</feature>
<dbReference type="CDD" id="cd03213">
    <property type="entry name" value="ABCG_EPDR"/>
    <property type="match status" value="1"/>
</dbReference>
<keyword evidence="6" id="KW-0067">ATP-binding</keyword>
<evidence type="ECO:0000256" key="1">
    <source>
        <dbReference type="ARBA" id="ARBA00004141"/>
    </source>
</evidence>
<dbReference type="InterPro" id="IPR013525">
    <property type="entry name" value="ABC2_TM"/>
</dbReference>
<dbReference type="Pfam" id="PF01061">
    <property type="entry name" value="ABC2_membrane"/>
    <property type="match status" value="1"/>
</dbReference>
<dbReference type="SUPFAM" id="SSF52540">
    <property type="entry name" value="P-loop containing nucleoside triphosphate hydrolases"/>
    <property type="match status" value="1"/>
</dbReference>
<evidence type="ECO:0000256" key="7">
    <source>
        <dbReference type="ARBA" id="ARBA00022989"/>
    </source>
</evidence>
<dbReference type="InterPro" id="IPR050352">
    <property type="entry name" value="ABCG_transporters"/>
</dbReference>
<evidence type="ECO:0000256" key="8">
    <source>
        <dbReference type="ARBA" id="ARBA00023136"/>
    </source>
</evidence>
<keyword evidence="3" id="KW-0813">Transport</keyword>
<dbReference type="Pfam" id="PF00005">
    <property type="entry name" value="ABC_tran"/>
    <property type="match status" value="1"/>
</dbReference>
<evidence type="ECO:0000259" key="10">
    <source>
        <dbReference type="PROSITE" id="PS50893"/>
    </source>
</evidence>
<evidence type="ECO:0000256" key="5">
    <source>
        <dbReference type="ARBA" id="ARBA00022741"/>
    </source>
</evidence>
<feature type="transmembrane region" description="Helical" evidence="9">
    <location>
        <begin position="473"/>
        <end position="496"/>
    </location>
</feature>
<dbReference type="Gene3D" id="3.40.50.300">
    <property type="entry name" value="P-loop containing nucleotide triphosphate hydrolases"/>
    <property type="match status" value="1"/>
</dbReference>
<dbReference type="InterPro" id="IPR027417">
    <property type="entry name" value="P-loop_NTPase"/>
</dbReference>
<evidence type="ECO:0000256" key="3">
    <source>
        <dbReference type="ARBA" id="ARBA00022448"/>
    </source>
</evidence>
<comment type="subcellular location">
    <subcellularLocation>
        <location evidence="1">Membrane</location>
        <topology evidence="1">Multi-pass membrane protein</topology>
    </subcellularLocation>
</comment>
<dbReference type="InterPro" id="IPR003439">
    <property type="entry name" value="ABC_transporter-like_ATP-bd"/>
</dbReference>
<gene>
    <name evidence="11" type="primary">Abcg4_2</name>
    <name evidence="11" type="ORF">GTO92_0020405</name>
</gene>
<evidence type="ECO:0000313" key="11">
    <source>
        <dbReference type="EMBL" id="MBN3290189.1"/>
    </source>
</evidence>
<feature type="non-terminal residue" evidence="11">
    <location>
        <position position="698"/>
    </location>
</feature>
<dbReference type="PROSITE" id="PS00211">
    <property type="entry name" value="ABC_TRANSPORTER_1"/>
    <property type="match status" value="1"/>
</dbReference>
<dbReference type="PANTHER" id="PTHR48041">
    <property type="entry name" value="ABC TRANSPORTER G FAMILY MEMBER 28"/>
    <property type="match status" value="1"/>
</dbReference>
<evidence type="ECO:0000256" key="6">
    <source>
        <dbReference type="ARBA" id="ARBA00022840"/>
    </source>
</evidence>
<proteinExistence type="inferred from homology"/>
<organism evidence="11 12">
    <name type="scientific">Polypterus senegalus</name>
    <name type="common">Senegal bichir</name>
    <dbReference type="NCBI Taxonomy" id="55291"/>
    <lineage>
        <taxon>Eukaryota</taxon>
        <taxon>Metazoa</taxon>
        <taxon>Chordata</taxon>
        <taxon>Craniata</taxon>
        <taxon>Vertebrata</taxon>
        <taxon>Euteleostomi</taxon>
        <taxon>Actinopterygii</taxon>
        <taxon>Polypteriformes</taxon>
        <taxon>Polypteridae</taxon>
        <taxon>Polypterus</taxon>
    </lineage>
</organism>
<comment type="similarity">
    <text evidence="2">Belongs to the ABC transporter superfamily. ABCG family. Eye pigment precursor importer (TC 3.A.1.204) subfamily.</text>
</comment>
<comment type="caution">
    <text evidence="11">The sequence shown here is derived from an EMBL/GenBank/DDBJ whole genome shotgun (WGS) entry which is preliminary data.</text>
</comment>
<reference evidence="11" key="1">
    <citation type="journal article" date="2021" name="Cell">
        <title>Tracing the genetic footprints of vertebrate landing in non-teleost ray-finned fishes.</title>
        <authorList>
            <person name="Bi X."/>
            <person name="Wang K."/>
            <person name="Yang L."/>
            <person name="Pan H."/>
            <person name="Jiang H."/>
            <person name="Wei Q."/>
            <person name="Fang M."/>
            <person name="Yu H."/>
            <person name="Zhu C."/>
            <person name="Cai Y."/>
            <person name="He Y."/>
            <person name="Gan X."/>
            <person name="Zeng H."/>
            <person name="Yu D."/>
            <person name="Zhu Y."/>
            <person name="Jiang H."/>
            <person name="Qiu Q."/>
            <person name="Yang H."/>
            <person name="Zhang Y.E."/>
            <person name="Wang W."/>
            <person name="Zhu M."/>
            <person name="He S."/>
            <person name="Zhang G."/>
        </authorList>
    </citation>
    <scope>NUCLEOTIDE SEQUENCE</scope>
    <source>
        <strain evidence="11">Bchr_001</strain>
    </source>
</reference>
<keyword evidence="4 9" id="KW-0812">Transmembrane</keyword>
<feature type="transmembrane region" description="Helical" evidence="9">
    <location>
        <begin position="516"/>
        <end position="542"/>
    </location>
</feature>
<evidence type="ECO:0000256" key="4">
    <source>
        <dbReference type="ARBA" id="ARBA00022692"/>
    </source>
</evidence>
<dbReference type="EMBL" id="JAAWVN010007060">
    <property type="protein sequence ID" value="MBN3290189.1"/>
    <property type="molecule type" value="Genomic_DNA"/>
</dbReference>
<feature type="transmembrane region" description="Helical" evidence="9">
    <location>
        <begin position="666"/>
        <end position="688"/>
    </location>
</feature>
<accession>A0ABS2YUN3</accession>
<keyword evidence="12" id="KW-1185">Reference proteome</keyword>
<dbReference type="SMART" id="SM00382">
    <property type="entry name" value="AAA"/>
    <property type="match status" value="1"/>
</dbReference>
<dbReference type="InterPro" id="IPR003593">
    <property type="entry name" value="AAA+_ATPase"/>
</dbReference>
<evidence type="ECO:0000256" key="2">
    <source>
        <dbReference type="ARBA" id="ARBA00005814"/>
    </source>
</evidence>
<feature type="transmembrane region" description="Helical" evidence="9">
    <location>
        <begin position="584"/>
        <end position="602"/>
    </location>
</feature>
<dbReference type="PROSITE" id="PS50893">
    <property type="entry name" value="ABC_TRANSPORTER_2"/>
    <property type="match status" value="1"/>
</dbReference>
<dbReference type="Proteomes" id="UP001166052">
    <property type="component" value="Unassembled WGS sequence"/>
</dbReference>
<feature type="non-terminal residue" evidence="11">
    <location>
        <position position="1"/>
    </location>
</feature>
<dbReference type="InterPro" id="IPR017871">
    <property type="entry name" value="ABC_transporter-like_CS"/>
</dbReference>
<feature type="domain" description="ABC transporter" evidence="10">
    <location>
        <begin position="105"/>
        <end position="345"/>
    </location>
</feature>
<name>A0ABS2YUN3_POLSE</name>
<sequence>MDADMAEKAIELVSIRFLSEDSVSSRRTRELPLLDFTNLHVTHGLPLLDPARSQVTLEPAPEDAARPELTQEPAIRDVVRPNEGGVVAVGMPSMTHLRRRLAVDLEFKGVSYSVPVRSGIVKKGHKIILNGLSGKFCSGELIGIIGSCGAGKSTLMDILAGMRKKGVEGQILVNGQPQKRRTFKKLSCYISQFHSLFPNLTVLESMMFTANMTVKETTAVKRDMVDEILIALHLKECTDIKTHKLSGGQMKLLSIALELLRNPSVMFLDEPTSGLDDVYCSQVVPLLKSLAQSGRTIVCTIHQPSYDILNFFDKLYILCRGQCIYDGTVSYLTTFLANFGQQCRTNCSPAALMLKEAAKNSETAPIFVRAVKSGMCTIEQQESITNAEESSSSDPSQCQITSVNMEDVDPMESDEFVNSAFTQFCALLKRSFISDNKQLNMVLLRFIVTILASILLGLVYLQIGNEAVKVSYNLGYIFFSLFITMAVAQAPTVLTFPLEMSVVLREHHNNWYGLKAYYLAKVMADIPFQVIYPCIYCSIAYWMTSQPAEASRYFLFAVVLILTAFVSQSLGQFIGAMFKSSTGTIITAWTVDVIMCIFSGFLGQFNELPSYVSWITYVSFIRYSFRGIVMSLYGMDRADLECAEGICPLQKPETILNEHKIYENELAIVFTVLVLYFLCLRLATYFVLCYKVRSLRRK</sequence>